<feature type="region of interest" description="Disordered" evidence="1">
    <location>
        <begin position="54"/>
        <end position="82"/>
    </location>
</feature>
<dbReference type="RefSeq" id="WP_092375635.1">
    <property type="nucleotide sequence ID" value="NZ_FORX01000011.1"/>
</dbReference>
<name>A0A1I3VW39_9BACT</name>
<evidence type="ECO:0000313" key="3">
    <source>
        <dbReference type="Proteomes" id="UP000198635"/>
    </source>
</evidence>
<gene>
    <name evidence="2" type="ORF">SAMN04488082_11172</name>
</gene>
<dbReference type="Proteomes" id="UP000198635">
    <property type="component" value="Unassembled WGS sequence"/>
</dbReference>
<dbReference type="EMBL" id="FORX01000011">
    <property type="protein sequence ID" value="SFJ99402.1"/>
    <property type="molecule type" value="Genomic_DNA"/>
</dbReference>
<accession>A0A1I3VW39</accession>
<evidence type="ECO:0000256" key="1">
    <source>
        <dbReference type="SAM" id="MobiDB-lite"/>
    </source>
</evidence>
<proteinExistence type="predicted"/>
<reference evidence="3" key="1">
    <citation type="submission" date="2016-10" db="EMBL/GenBank/DDBJ databases">
        <authorList>
            <person name="Varghese N."/>
            <person name="Submissions S."/>
        </authorList>
    </citation>
    <scope>NUCLEOTIDE SEQUENCE [LARGE SCALE GENOMIC DNA]</scope>
    <source>
        <strain evidence="3">DSM 5918</strain>
    </source>
</reference>
<evidence type="ECO:0000313" key="2">
    <source>
        <dbReference type="EMBL" id="SFJ99402.1"/>
    </source>
</evidence>
<protein>
    <submittedName>
        <fullName evidence="2">Uncharacterized protein</fullName>
    </submittedName>
</protein>
<sequence length="161" mass="16734">MKTLLEAGDARYVDIRISMSDAQREIVSVTPAGRAPAGADGATVVRDGGLADILYPQGGRQTPAPGRTAPDLSGGKGAEPPDFEQVFTRAQEQLRDMERTLREPARVVITLGGPARTAVPPGPASEVAAPYRSPLRTAGMAATSYAGPGRGARSAIIDIKI</sequence>
<dbReference type="AlphaFoldDB" id="A0A1I3VW39"/>
<keyword evidence="3" id="KW-1185">Reference proteome</keyword>
<organism evidence="2 3">
    <name type="scientific">Desulfomicrobium apsheronum</name>
    <dbReference type="NCBI Taxonomy" id="52560"/>
    <lineage>
        <taxon>Bacteria</taxon>
        <taxon>Pseudomonadati</taxon>
        <taxon>Thermodesulfobacteriota</taxon>
        <taxon>Desulfovibrionia</taxon>
        <taxon>Desulfovibrionales</taxon>
        <taxon>Desulfomicrobiaceae</taxon>
        <taxon>Desulfomicrobium</taxon>
    </lineage>
</organism>